<feature type="domain" description="SEA" evidence="3">
    <location>
        <begin position="926"/>
        <end position="1047"/>
    </location>
</feature>
<sequence>MATSPGTETSSTVLATTVQPVVSEVVTSQATSSGAETSTTFPILTISPNQLETTASWVTQFETETKSAVPTLIVSPGDPDATVSMVTHPSETSPIVSQTTFNFSRSELDSTISMATIPGAESSSTIPAITVQPVVPEVVTSQATSTRAETSIVFPTLTISPDQLEITPSWITHYGTEVRSAVPTRTDSSGEPHTTVLFVTHPKETSPTMSKTTPSVSPSESESTLTVATDSGTETSSALPTLTVSPSVPDKVTSQVTISETDDSTVVPTLTLTAGEPETTALLATHPSAETSINFLASTIFPHLPDTTASLSIQPGMDLSTTISTSTLFHGSSDTTSLLATSPASETSTGLPTLTISSVVLGPASTPATTGEPYTVAFWSTLTSPPATSVGLSEFSDTMTGGTVTLTAAESNPGGLSPTTILKTTTLAATKSAATGSDRTVAETTATFSTLSESSFVPVTIPETSTEAYVSVTSRTTAVPFLMPFIVNFTITNLRYTEDMGNLGSEIFNATERNLQQLLGPLFRNSIGSLYAGCRLTLLRAEKEGASTTVGVICTHYADPTGFRLDREQLYWELSRQTHGVTRLDPYTLDSNSLFVSGYNHRYRIPTTRTPVTSTFSPGPAASLSPTPSSTDVGPAPVPFTLNFTITNMLYTPDMRLPGSAKFNSTERVLNHLLGPLFKNTSIGPLYSGCRLALLRTERDGASTGVDTICTYRPNPIGPGLDIEELYQELSQLTHGVTLLGTYTLDRDSLYVNGYNYHNWTPATSSVSPSLVSFTLNFTITSLRYTEGMGNPGSEIFNSMERILNRLLKPLFQNSSIGPFYFGCRLTLLRPEKNGTTTGIDTVCTYHSDYVDPKLDREQLYWEMSRGTHGVTQLGSFTLDKDSLYINGYTHKTSASTPSATVISTLFPRTSLVPIHFFNSTAAVSFLVPFTLNFTITNLHYEEDMQRPGSRKFNTTERILQGLLKSVFKKSSLRLLYAGCRLASLSSQKEGTATRVDVICTHHPDPEGPGLDREQLYWELRQLTHGINMLRPYTLDRDSLYVNGFTHQSSTLITSTPGTSTVEQENFGTPPSFSSPTAAGPALMSFTLNFTITNLNYTEDMQPGSAKFNSTESILQYLLEPLFTNSSIGSLYTGCRLTTLRPEKGETATGVDAICTYHPDPAGPVLDREQLYWELSHQTHGVTWLYPYILDRDHLYVNGYTRPVLTSIPSVSMTSTPSLRNSLAPISFFSSTVSVLALVPFTLNFTITNLHYMKDMQHPSSVKFNKIEKILQHLLRPLFKNTSISLLYSSCRLTLLRPERDGAATSVDTACNYRPDPAGPRLDRKQLYRELSQLTQGVTKLGPYTLDQDSLYVNGYTHQTSEAIPHATGPPLVPFTLNFTITNLHYTDDMWPPSSLKFNTTEKSLQPLLKALFKNTSVGTLYSGCRLTRLRPKKKGTATGVDIVCTHRPDPVVPGLDRERLYWELSLLTGGFTHLDLYILDQNSFYVNGYTLQVTTMTPTTAEVSEEPFTLNFTINNLHYTADMSHRGSHMFNITDIVMQHLISPLFRNSSLGPRYTGCKVTSLRSVKNGAKTGVDFLCTYRQPSSGPGLPAKQLFHELSRQTLGITKLGSYFLDQDSLYLNGYNERGPDEPPTTPEPATTVLPTLSSSVQPEATTVLLYNLETLTLNFTISNLQYSVDMGSGSAIFNSTQSVLKDLLRSLFMKSSLGPYYSGCRLISLRPEKDGAATRVDIICTYHSDPLSPGLDRDRLYWELNQLTHSVTQMGRYTLVRGSLFVNGYAPQDLSVQSEYQLNFRIINWNLSNPDPMSSEYTSLLRDIQDKVTKLYRGSQLGDAFYSCLVTDLKLGSVTVTIEELFSSSVDPRMVKQIFLDKTFNASSHWLGATYHLADIQVTELEASVHLPTDKPTSSPSPQHLQLNFTVTNLLYVQDIGLLGTTTYQRNKRSMENALNQLFRNSSIKNYFSDCQVIAFRSVPHSNHTRVDSLCHFSPLAQKMDRVAIYEEFLQLTQNGTHLQNFTLDRNSVLVDGYSPSRPETLTGNSDFPFWAIILFCLAGLLVITTCLICCFLVTVCLRKKEGDFEIQQ</sequence>
<feature type="domain" description="SEA" evidence="3">
    <location>
        <begin position="481"/>
        <end position="601"/>
    </location>
</feature>
<dbReference type="InterPro" id="IPR028850">
    <property type="entry name" value="MUC16"/>
</dbReference>
<feature type="region of interest" description="Disordered" evidence="1">
    <location>
        <begin position="610"/>
        <end position="632"/>
    </location>
</feature>
<protein>
    <recommendedName>
        <fullName evidence="3">SEA domain-containing protein</fullName>
    </recommendedName>
</protein>
<dbReference type="FunFam" id="3.30.70.960:FF:000003">
    <property type="entry name" value="MUC16 isoform 1"/>
    <property type="match status" value="9"/>
</dbReference>
<feature type="compositionally biased region" description="Low complexity" evidence="1">
    <location>
        <begin position="617"/>
        <end position="631"/>
    </location>
</feature>
<dbReference type="PROSITE" id="PS50024">
    <property type="entry name" value="SEA"/>
    <property type="match status" value="11"/>
</dbReference>
<feature type="domain" description="SEA" evidence="3">
    <location>
        <begin position="1911"/>
        <end position="2030"/>
    </location>
</feature>
<feature type="domain" description="SEA" evidence="3">
    <location>
        <begin position="1371"/>
        <end position="1492"/>
    </location>
</feature>
<comment type="caution">
    <text evidence="4">The sequence shown here is derived from an EMBL/GenBank/DDBJ whole genome shotgun (WGS) entry which is preliminary data.</text>
</comment>
<feature type="region of interest" description="Disordered" evidence="1">
    <location>
        <begin position="203"/>
        <end position="246"/>
    </location>
</feature>
<feature type="domain" description="SEA" evidence="3">
    <location>
        <begin position="1237"/>
        <end position="1358"/>
    </location>
</feature>
<name>A0A7J7XHM8_MYOMY</name>
<feature type="transmembrane region" description="Helical" evidence="2">
    <location>
        <begin position="2042"/>
        <end position="2072"/>
    </location>
</feature>
<keyword evidence="2" id="KW-0472">Membrane</keyword>
<proteinExistence type="predicted"/>
<keyword evidence="2" id="KW-1133">Transmembrane helix</keyword>
<feature type="domain" description="SEA" evidence="3">
    <location>
        <begin position="1082"/>
        <end position="1202"/>
    </location>
</feature>
<dbReference type="VEuPathDB" id="HostDB:GeneID_118658539"/>
<dbReference type="PANTHER" id="PTHR14672">
    <property type="entry name" value="MUCIN-16"/>
    <property type="match status" value="1"/>
</dbReference>
<reference evidence="4 5" key="1">
    <citation type="journal article" date="2020" name="Nature">
        <title>Six reference-quality genomes reveal evolution of bat adaptations.</title>
        <authorList>
            <person name="Jebb D."/>
            <person name="Huang Z."/>
            <person name="Pippel M."/>
            <person name="Hughes G.M."/>
            <person name="Lavrichenko K."/>
            <person name="Devanna P."/>
            <person name="Winkler S."/>
            <person name="Jermiin L.S."/>
            <person name="Skirmuntt E.C."/>
            <person name="Katzourakis A."/>
            <person name="Burkitt-Gray L."/>
            <person name="Ray D.A."/>
            <person name="Sullivan K.A.M."/>
            <person name="Roscito J.G."/>
            <person name="Kirilenko B.M."/>
            <person name="Davalos L.M."/>
            <person name="Corthals A.P."/>
            <person name="Power M.L."/>
            <person name="Jones G."/>
            <person name="Ransome R.D."/>
            <person name="Dechmann D.K.N."/>
            <person name="Locatelli A.G."/>
            <person name="Puechmaille S.J."/>
            <person name="Fedrigo O."/>
            <person name="Jarvis E.D."/>
            <person name="Hiller M."/>
            <person name="Vernes S.C."/>
            <person name="Myers E.W."/>
            <person name="Teeling E.C."/>
        </authorList>
    </citation>
    <scope>NUCLEOTIDE SEQUENCE [LARGE SCALE GENOMIC DNA]</scope>
    <source>
        <strain evidence="4">MMyoMyo1</strain>
        <tissue evidence="4">Flight muscle</tissue>
    </source>
</reference>
<feature type="domain" description="SEA" evidence="3">
    <location>
        <begin position="1661"/>
        <end position="1781"/>
    </location>
</feature>
<feature type="domain" description="SEA" evidence="3">
    <location>
        <begin position="1786"/>
        <end position="1897"/>
    </location>
</feature>
<dbReference type="PANTHER" id="PTHR14672:SF1">
    <property type="entry name" value="MUCIN-16"/>
    <property type="match status" value="1"/>
</dbReference>
<evidence type="ECO:0000256" key="2">
    <source>
        <dbReference type="SAM" id="Phobius"/>
    </source>
</evidence>
<feature type="domain" description="SEA" evidence="3">
    <location>
        <begin position="770"/>
        <end position="891"/>
    </location>
</feature>
<feature type="region of interest" description="Disordered" evidence="1">
    <location>
        <begin position="1052"/>
        <end position="1074"/>
    </location>
</feature>
<dbReference type="Pfam" id="PF01390">
    <property type="entry name" value="SEA"/>
    <property type="match status" value="11"/>
</dbReference>
<feature type="compositionally biased region" description="Polar residues" evidence="1">
    <location>
        <begin position="228"/>
        <end position="246"/>
    </location>
</feature>
<evidence type="ECO:0000313" key="5">
    <source>
        <dbReference type="Proteomes" id="UP000527355"/>
    </source>
</evidence>
<feature type="domain" description="SEA" evidence="3">
    <location>
        <begin position="1505"/>
        <end position="1626"/>
    </location>
</feature>
<organism evidence="4 5">
    <name type="scientific">Myotis myotis</name>
    <name type="common">Greater mouse-eared bat</name>
    <name type="synonym">Vespertilio myotis</name>
    <dbReference type="NCBI Taxonomy" id="51298"/>
    <lineage>
        <taxon>Eukaryota</taxon>
        <taxon>Metazoa</taxon>
        <taxon>Chordata</taxon>
        <taxon>Craniata</taxon>
        <taxon>Vertebrata</taxon>
        <taxon>Euteleostomi</taxon>
        <taxon>Mammalia</taxon>
        <taxon>Eutheria</taxon>
        <taxon>Laurasiatheria</taxon>
        <taxon>Chiroptera</taxon>
        <taxon>Yangochiroptera</taxon>
        <taxon>Vespertilionidae</taxon>
        <taxon>Myotis</taxon>
    </lineage>
</organism>
<dbReference type="Proteomes" id="UP000527355">
    <property type="component" value="Unassembled WGS sequence"/>
</dbReference>
<keyword evidence="2" id="KW-0812">Transmembrane</keyword>
<evidence type="ECO:0000259" key="3">
    <source>
        <dbReference type="PROSITE" id="PS50024"/>
    </source>
</evidence>
<accession>A0A7J7XHM8</accession>
<gene>
    <name evidence="4" type="ORF">mMyoMyo1_011759</name>
</gene>
<keyword evidence="5" id="KW-1185">Reference proteome</keyword>
<evidence type="ECO:0000256" key="1">
    <source>
        <dbReference type="SAM" id="MobiDB-lite"/>
    </source>
</evidence>
<feature type="domain" description="SEA" evidence="3">
    <location>
        <begin position="636"/>
        <end position="757"/>
    </location>
</feature>
<dbReference type="InterPro" id="IPR000082">
    <property type="entry name" value="SEA_dom"/>
</dbReference>
<feature type="compositionally biased region" description="Low complexity" evidence="1">
    <location>
        <begin position="210"/>
        <end position="227"/>
    </location>
</feature>
<dbReference type="SUPFAM" id="SSF82671">
    <property type="entry name" value="SEA domain"/>
    <property type="match status" value="11"/>
</dbReference>
<dbReference type="InterPro" id="IPR036364">
    <property type="entry name" value="SEA_dom_sf"/>
</dbReference>
<dbReference type="EMBL" id="JABWUV010000006">
    <property type="protein sequence ID" value="KAF6349203.1"/>
    <property type="molecule type" value="Genomic_DNA"/>
</dbReference>
<evidence type="ECO:0000313" key="4">
    <source>
        <dbReference type="EMBL" id="KAF6349203.1"/>
    </source>
</evidence>
<dbReference type="Gene3D" id="3.30.70.960">
    <property type="entry name" value="SEA domain"/>
    <property type="match status" value="11"/>
</dbReference>